<reference evidence="2 3" key="1">
    <citation type="submission" date="2020-05" db="EMBL/GenBank/DDBJ databases">
        <title>Distinct polysaccharide utilization as determinants for interspecies competition between intestinal Prevotella spp.</title>
        <authorList>
            <person name="Galvez E.J.C."/>
            <person name="Iljazovic A."/>
            <person name="Strowig T."/>
        </authorList>
    </citation>
    <scope>NUCLEOTIDE SEQUENCE [LARGE SCALE GENOMIC DNA]</scope>
    <source>
        <strain evidence="2 3">PCHR</strain>
    </source>
</reference>
<organism evidence="2 3">
    <name type="scientific">Xylanibacter caecicola</name>
    <dbReference type="NCBI Taxonomy" id="2736294"/>
    <lineage>
        <taxon>Bacteria</taxon>
        <taxon>Pseudomonadati</taxon>
        <taxon>Bacteroidota</taxon>
        <taxon>Bacteroidia</taxon>
        <taxon>Bacteroidales</taxon>
        <taxon>Prevotellaceae</taxon>
        <taxon>Xylanibacter</taxon>
    </lineage>
</organism>
<dbReference type="InterPro" id="IPR028098">
    <property type="entry name" value="Glyco_trans_4-like_N"/>
</dbReference>
<accession>A0ABX2B1N1</accession>
<dbReference type="Pfam" id="PF13439">
    <property type="entry name" value="Glyco_transf_4"/>
    <property type="match status" value="1"/>
</dbReference>
<evidence type="ECO:0000259" key="1">
    <source>
        <dbReference type="Pfam" id="PF13439"/>
    </source>
</evidence>
<dbReference type="CDD" id="cd03801">
    <property type="entry name" value="GT4_PimA-like"/>
    <property type="match status" value="1"/>
</dbReference>
<evidence type="ECO:0000313" key="3">
    <source>
        <dbReference type="Proteomes" id="UP000820977"/>
    </source>
</evidence>
<dbReference type="SUPFAM" id="SSF53756">
    <property type="entry name" value="UDP-Glycosyltransferase/glycogen phosphorylase"/>
    <property type="match status" value="1"/>
</dbReference>
<dbReference type="PANTHER" id="PTHR12526:SF630">
    <property type="entry name" value="GLYCOSYLTRANSFERASE"/>
    <property type="match status" value="1"/>
</dbReference>
<name>A0ABX2B1N1_9BACT</name>
<feature type="domain" description="Glycosyltransferase subfamily 4-like N-terminal" evidence="1">
    <location>
        <begin position="13"/>
        <end position="181"/>
    </location>
</feature>
<dbReference type="EMBL" id="JABKKJ010000008">
    <property type="protein sequence ID" value="NPE25183.1"/>
    <property type="molecule type" value="Genomic_DNA"/>
</dbReference>
<dbReference type="Gene3D" id="3.40.50.2000">
    <property type="entry name" value="Glycogen Phosphorylase B"/>
    <property type="match status" value="2"/>
</dbReference>
<dbReference type="PANTHER" id="PTHR12526">
    <property type="entry name" value="GLYCOSYLTRANSFERASE"/>
    <property type="match status" value="1"/>
</dbReference>
<evidence type="ECO:0000313" key="2">
    <source>
        <dbReference type="EMBL" id="NPE25183.1"/>
    </source>
</evidence>
<sequence>MKRVFHIISHFDMGGAERVAVNIAKSGNPDIEYHIVELIRTRSEFTSAFINELKAAGIRYHRAVVPDIRFHYIFERLAAVTFPLRFIFLYLRYRPVAVHSHTEMPDLAVFATSRLFPRLLRRCRLVRTIHNTCLWTGLKNTGRRVERFFISRRANVAISQSVLDNYRREYGERPPMIYNGVGQVPQKPYEGIVPGKKNILFAGRFEPQKGIDTLVEIIAGRRDDTRYHFHVAGDGSMRDVVMKRLSGLDNVTVVPPVYGLSSYLSSFDYMLMPSVFEGLSIMSIEASMAALPVIINNCAGLKDTLPDTWRLKVENNDIAAYDRLFDSVIPSADAHAFGQEAQRFVLDNFGIERMRREYERIYLE</sequence>
<dbReference type="Pfam" id="PF13692">
    <property type="entry name" value="Glyco_trans_1_4"/>
    <property type="match status" value="1"/>
</dbReference>
<keyword evidence="3" id="KW-1185">Reference proteome</keyword>
<gene>
    <name evidence="2" type="ORF">HPS54_06575</name>
</gene>
<dbReference type="Proteomes" id="UP000820977">
    <property type="component" value="Unassembled WGS sequence"/>
</dbReference>
<comment type="caution">
    <text evidence="2">The sequence shown here is derived from an EMBL/GenBank/DDBJ whole genome shotgun (WGS) entry which is preliminary data.</text>
</comment>
<protein>
    <submittedName>
        <fullName evidence="2">Glycosyltransferase family 4 protein</fullName>
    </submittedName>
</protein>
<proteinExistence type="predicted"/>
<dbReference type="RefSeq" id="WP_172344673.1">
    <property type="nucleotide sequence ID" value="NZ_CASYYZ010000020.1"/>
</dbReference>